<protein>
    <submittedName>
        <fullName evidence="2">Uncharacterized protein</fullName>
    </submittedName>
</protein>
<dbReference type="HOGENOM" id="CLU_880014_0_0_1"/>
<accession>T0K3Q8</accession>
<evidence type="ECO:0000313" key="2">
    <source>
        <dbReference type="EMBL" id="EQB46414.1"/>
    </source>
</evidence>
<evidence type="ECO:0000256" key="1">
    <source>
        <dbReference type="SAM" id="MobiDB-lite"/>
    </source>
</evidence>
<organism evidence="2 3">
    <name type="scientific">Colletotrichum gloeosporioides (strain Cg-14)</name>
    <name type="common">Anthracnose fungus</name>
    <name type="synonym">Glomerella cingulata</name>
    <dbReference type="NCBI Taxonomy" id="1237896"/>
    <lineage>
        <taxon>Eukaryota</taxon>
        <taxon>Fungi</taxon>
        <taxon>Dikarya</taxon>
        <taxon>Ascomycota</taxon>
        <taxon>Pezizomycotina</taxon>
        <taxon>Sordariomycetes</taxon>
        <taxon>Hypocreomycetidae</taxon>
        <taxon>Glomerellales</taxon>
        <taxon>Glomerellaceae</taxon>
        <taxon>Colletotrichum</taxon>
        <taxon>Colletotrichum gloeosporioides species complex</taxon>
    </lineage>
</organism>
<dbReference type="EMBL" id="AMYD01003403">
    <property type="protein sequence ID" value="EQB46414.1"/>
    <property type="molecule type" value="Genomic_DNA"/>
</dbReference>
<dbReference type="AlphaFoldDB" id="T0K3Q8"/>
<proteinExistence type="predicted"/>
<feature type="region of interest" description="Disordered" evidence="1">
    <location>
        <begin position="151"/>
        <end position="201"/>
    </location>
</feature>
<comment type="caution">
    <text evidence="2">The sequence shown here is derived from an EMBL/GenBank/DDBJ whole genome shotgun (WGS) entry which is preliminary data.</text>
</comment>
<gene>
    <name evidence="2" type="ORF">CGLO_14529</name>
</gene>
<name>T0K3Q8_COLGC</name>
<dbReference type="OrthoDB" id="4842171at2759"/>
<reference evidence="3" key="1">
    <citation type="journal article" date="2013" name="Mol. Plant Microbe Interact.">
        <title>Global aspects of pacC regulation of pathogenicity genes in Colletotrichum gloeosporioides as revealed by transcriptome analysis.</title>
        <authorList>
            <person name="Alkan N."/>
            <person name="Meng X."/>
            <person name="Friedlander G."/>
            <person name="Reuveni E."/>
            <person name="Sukno S."/>
            <person name="Sherman A."/>
            <person name="Thon M."/>
            <person name="Fluhr R."/>
            <person name="Prusky D."/>
        </authorList>
    </citation>
    <scope>NUCLEOTIDE SEQUENCE [LARGE SCALE GENOMIC DNA]</scope>
    <source>
        <strain evidence="3">Cg-14</strain>
    </source>
</reference>
<dbReference type="Proteomes" id="UP000015530">
    <property type="component" value="Unassembled WGS sequence"/>
</dbReference>
<evidence type="ECO:0000313" key="3">
    <source>
        <dbReference type="Proteomes" id="UP000015530"/>
    </source>
</evidence>
<sequence length="316" mass="35102">MPLPIFVTFQFFRCRLPVRTVQSWAAPEPVLPSVVVSNLGKCGEALSVRFESWPTSTFPRPTRRLLPVLQVRSTLAVANITSIIPTTYAGRQTSIVTMESSHEAAAPSSPIQVHLELDDRDDMDDLLLDQLNPLSNLGHDDDDTRSFAEYSLDNDLPMPNDPVPDLETLDETNPAGQTLECKKEESEPNSPFGTPEPQPINPWNEHDTRTLGRFLQSAHGPLPVAAIAEHMGRDVVDTTAMLVCVWLSAVRVSEERSARIPWWAGRPVFNSTGFGRVSVFTRKEGQVMLQLYDAQGQLDAEAPIENPSQVYDQDMV</sequence>